<dbReference type="RefSeq" id="WP_095611349.1">
    <property type="nucleotide sequence ID" value="NZ_NMPM01000053.1"/>
</dbReference>
<protein>
    <submittedName>
        <fullName evidence="3">Peptide ABC transporter substrate-binding protein</fullName>
    </submittedName>
</protein>
<dbReference type="InterPro" id="IPR010727">
    <property type="entry name" value="DUF1302"/>
</dbReference>
<dbReference type="EMBL" id="NMPM01000053">
    <property type="protein sequence ID" value="PAV25601.1"/>
    <property type="molecule type" value="Genomic_DNA"/>
</dbReference>
<evidence type="ECO:0000256" key="1">
    <source>
        <dbReference type="SAM" id="MobiDB-lite"/>
    </source>
</evidence>
<keyword evidence="4" id="KW-1185">Reference proteome</keyword>
<name>A0A2A2I0P9_9GAMM</name>
<proteinExistence type="predicted"/>
<gene>
    <name evidence="3" type="ORF">CF392_10155</name>
</gene>
<feature type="region of interest" description="Disordered" evidence="1">
    <location>
        <begin position="65"/>
        <end position="84"/>
    </location>
</feature>
<feature type="signal peptide" evidence="2">
    <location>
        <begin position="1"/>
        <end position="29"/>
    </location>
</feature>
<keyword evidence="2" id="KW-0732">Signal</keyword>
<evidence type="ECO:0000313" key="3">
    <source>
        <dbReference type="EMBL" id="PAV25601.1"/>
    </source>
</evidence>
<dbReference type="Pfam" id="PF06980">
    <property type="entry name" value="DUF1302"/>
    <property type="match status" value="1"/>
</dbReference>
<evidence type="ECO:0000313" key="4">
    <source>
        <dbReference type="Proteomes" id="UP000218332"/>
    </source>
</evidence>
<sequence>MTRKTHQRHLWAKLPLAAAVAATMSTPTAAYQFYMGDVEASFDTTLTAGAGWRVEDPDKRLIGRGNLSTADGAQGKGASSTNYDDGNLNFEKGKTYSKIVKGTSDLFLNYRVNSDYLTRVGGFARGRYYYDFELKDEHRHRDVNGNVRPLNTEAKKNASGAEFLDAYVFSDWYFGNVPVSIRYGKQVVSWGESTFIQGGVNIINPVDVNAIRAPGAQLKDALLPVEMLYTSAGITQNVSVEAFVQTDWEKVEPDDCGTFFSTNDFAPDGCGPVFAAGQVSEFQAQQAGAVIDRAADRTPDDKDQFGAAVRWYVPALNDSELGLYYIKYNSRLPYVSGIVSSGIGSSTLPDYFIEYPENIDLYGLSINTTAPGGWSVGAEYSFRPNMPLQWNAFELIAGGAQTRLPNGQPVSLLERQRVAEAGGADLSNQPVKGYDRFKVSQAQMTLINFFDQVMGASRMTFIGEVGATYVHDLPGYDEARYGRPGTFGIGTIPFETGAGTADACPGSNLNPEYCNNEGFTTDFSWGYVMRATWEYNGVYAGVNLEPQIAFAHDVQGYAPAPGGNFIEGSKSVGLSLSGTYQNRYEASIGYTNYFGGKPYNELTDRDNVTASVSVSF</sequence>
<comment type="caution">
    <text evidence="3">The sequence shown here is derived from an EMBL/GenBank/DDBJ whole genome shotgun (WGS) entry which is preliminary data.</text>
</comment>
<organism evidence="3 4">
    <name type="scientific">Tamilnaduibacter salinus</name>
    <dbReference type="NCBI Taxonomy" id="1484056"/>
    <lineage>
        <taxon>Bacteria</taxon>
        <taxon>Pseudomonadati</taxon>
        <taxon>Pseudomonadota</taxon>
        <taxon>Gammaproteobacteria</taxon>
        <taxon>Pseudomonadales</taxon>
        <taxon>Marinobacteraceae</taxon>
        <taxon>Tamilnaduibacter</taxon>
    </lineage>
</organism>
<feature type="chain" id="PRO_5012923268" evidence="2">
    <location>
        <begin position="30"/>
        <end position="616"/>
    </location>
</feature>
<dbReference type="AlphaFoldDB" id="A0A2A2I0P9"/>
<reference evidence="3 4" key="1">
    <citation type="submission" date="2017-07" db="EMBL/GenBank/DDBJ databases">
        <title>Tamlnaduibacter salinus (Mi-7) genome sequencing.</title>
        <authorList>
            <person name="Verma A."/>
            <person name="Krishnamurthi S."/>
        </authorList>
    </citation>
    <scope>NUCLEOTIDE SEQUENCE [LARGE SCALE GENOMIC DNA]</scope>
    <source>
        <strain evidence="3 4">Mi-7</strain>
    </source>
</reference>
<accession>A0A2A2I0P9</accession>
<feature type="compositionally biased region" description="Polar residues" evidence="1">
    <location>
        <begin position="66"/>
        <end position="84"/>
    </location>
</feature>
<dbReference type="Proteomes" id="UP000218332">
    <property type="component" value="Unassembled WGS sequence"/>
</dbReference>
<evidence type="ECO:0000256" key="2">
    <source>
        <dbReference type="SAM" id="SignalP"/>
    </source>
</evidence>